<evidence type="ECO:0000313" key="3">
    <source>
        <dbReference type="Proteomes" id="UP000018948"/>
    </source>
</evidence>
<sequence length="210" mass="22700">MLTHPASCVNLLELYNDPAGVSVGSLAPIRKAAGRQRVAGPRQAAVRQQVAGPHKAEEHRMAEPQGKNQAAEDAATPADLAAERLDDLGQNSVLNRFRRVETVHPSNPTVFSFVLSLPSGDEKEPRQDYPNEVIATAAKKKTGRIPASAIFALDEGTILRAFSGGFTTRDDTKACEVRIPVGYCIIFRGDLIPNGMPYAATNHQIHCYLS</sequence>
<organism evidence="2 3">
    <name type="scientific">Phytophthora nicotianae P10297</name>
    <dbReference type="NCBI Taxonomy" id="1317064"/>
    <lineage>
        <taxon>Eukaryota</taxon>
        <taxon>Sar</taxon>
        <taxon>Stramenopiles</taxon>
        <taxon>Oomycota</taxon>
        <taxon>Peronosporomycetes</taxon>
        <taxon>Peronosporales</taxon>
        <taxon>Peronosporaceae</taxon>
        <taxon>Phytophthora</taxon>
    </lineage>
</organism>
<name>W2YAA7_PHYNI</name>
<gene>
    <name evidence="2" type="ORF">F442_19970</name>
</gene>
<proteinExistence type="predicted"/>
<protein>
    <submittedName>
        <fullName evidence="2">Uncharacterized protein</fullName>
    </submittedName>
</protein>
<dbReference type="EMBL" id="ANIY01004171">
    <property type="protein sequence ID" value="ETP31139.1"/>
    <property type="molecule type" value="Genomic_DNA"/>
</dbReference>
<evidence type="ECO:0000256" key="1">
    <source>
        <dbReference type="SAM" id="MobiDB-lite"/>
    </source>
</evidence>
<dbReference type="AlphaFoldDB" id="W2YAA7"/>
<feature type="region of interest" description="Disordered" evidence="1">
    <location>
        <begin position="34"/>
        <end position="74"/>
    </location>
</feature>
<accession>W2YAA7</accession>
<reference evidence="2 3" key="1">
    <citation type="submission" date="2013-11" db="EMBL/GenBank/DDBJ databases">
        <title>The Genome Sequence of Phytophthora parasitica P10297.</title>
        <authorList>
            <consortium name="The Broad Institute Genomics Platform"/>
            <person name="Russ C."/>
            <person name="Tyler B."/>
            <person name="Panabieres F."/>
            <person name="Shan W."/>
            <person name="Tripathy S."/>
            <person name="Grunwald N."/>
            <person name="Machado M."/>
            <person name="Johnson C.S."/>
            <person name="Walker B."/>
            <person name="Young S.K."/>
            <person name="Zeng Q."/>
            <person name="Gargeya S."/>
            <person name="Fitzgerald M."/>
            <person name="Haas B."/>
            <person name="Abouelleil A."/>
            <person name="Allen A.W."/>
            <person name="Alvarado L."/>
            <person name="Arachchi H.M."/>
            <person name="Berlin A.M."/>
            <person name="Chapman S.B."/>
            <person name="Gainer-Dewar J."/>
            <person name="Goldberg J."/>
            <person name="Griggs A."/>
            <person name="Gujja S."/>
            <person name="Hansen M."/>
            <person name="Howarth C."/>
            <person name="Imamovic A."/>
            <person name="Ireland A."/>
            <person name="Larimer J."/>
            <person name="McCowan C."/>
            <person name="Murphy C."/>
            <person name="Pearson M."/>
            <person name="Poon T.W."/>
            <person name="Priest M."/>
            <person name="Roberts A."/>
            <person name="Saif S."/>
            <person name="Shea T."/>
            <person name="Sisk P."/>
            <person name="Sykes S."/>
            <person name="Wortman J."/>
            <person name="Nusbaum C."/>
            <person name="Birren B."/>
        </authorList>
    </citation>
    <scope>NUCLEOTIDE SEQUENCE [LARGE SCALE GENOMIC DNA]</scope>
    <source>
        <strain evidence="2 3">P10297</strain>
    </source>
</reference>
<dbReference type="OrthoDB" id="88488at2759"/>
<evidence type="ECO:0000313" key="2">
    <source>
        <dbReference type="EMBL" id="ETP31139.1"/>
    </source>
</evidence>
<dbReference type="Proteomes" id="UP000018948">
    <property type="component" value="Unassembled WGS sequence"/>
</dbReference>
<comment type="caution">
    <text evidence="2">The sequence shown here is derived from an EMBL/GenBank/DDBJ whole genome shotgun (WGS) entry which is preliminary data.</text>
</comment>